<dbReference type="InterPro" id="IPR001789">
    <property type="entry name" value="Sig_transdc_resp-reg_receiver"/>
</dbReference>
<dbReference type="STRING" id="111780.Sta7437_0327"/>
<evidence type="ECO:0000313" key="10">
    <source>
        <dbReference type="EMBL" id="AFZ33939.1"/>
    </source>
</evidence>
<dbReference type="KEGG" id="scs:Sta7437_0327"/>
<evidence type="ECO:0000259" key="8">
    <source>
        <dbReference type="PROSITE" id="PS50110"/>
    </source>
</evidence>
<keyword evidence="2" id="KW-0902">Two-component regulatory system</keyword>
<dbReference type="OrthoDB" id="581322at2"/>
<dbReference type="GO" id="GO:0005829">
    <property type="term" value="C:cytosol"/>
    <property type="evidence" value="ECO:0007669"/>
    <property type="project" value="TreeGrafter"/>
</dbReference>
<dbReference type="PANTHER" id="PTHR48111:SF1">
    <property type="entry name" value="TWO-COMPONENT RESPONSE REGULATOR ORR33"/>
    <property type="match status" value="1"/>
</dbReference>
<dbReference type="GO" id="GO:0006355">
    <property type="term" value="P:regulation of DNA-templated transcription"/>
    <property type="evidence" value="ECO:0007669"/>
    <property type="project" value="InterPro"/>
</dbReference>
<feature type="domain" description="OmpR/PhoB-type" evidence="9">
    <location>
        <begin position="131"/>
        <end position="230"/>
    </location>
</feature>
<evidence type="ECO:0000259" key="9">
    <source>
        <dbReference type="PROSITE" id="PS51755"/>
    </source>
</evidence>
<dbReference type="Gene3D" id="1.10.10.10">
    <property type="entry name" value="Winged helix-like DNA-binding domain superfamily/Winged helix DNA-binding domain"/>
    <property type="match status" value="1"/>
</dbReference>
<proteinExistence type="predicted"/>
<dbReference type="CDD" id="cd17574">
    <property type="entry name" value="REC_OmpR"/>
    <property type="match status" value="1"/>
</dbReference>
<dbReference type="FunFam" id="1.10.10.10:FF:000018">
    <property type="entry name" value="DNA-binding response regulator ResD"/>
    <property type="match status" value="1"/>
</dbReference>
<dbReference type="Pfam" id="PF00072">
    <property type="entry name" value="Response_reg"/>
    <property type="match status" value="1"/>
</dbReference>
<keyword evidence="3" id="KW-0805">Transcription regulation</keyword>
<sequence length="232" mass="26715">MNMGSAKILVVDDDPAIRNLIIRFLTQKNYQVESADDGQSALKMFEQFNPDLVILDVNLPDALGYNLCEDMQGRTDVFILMLTSRADASDKKEGFLKGADDYLTKPFDLQELEYRVKAILKRQRTVTTSEKQPIVYNNLLIDPVRREVKINDSLILLTALEFDLLHFLASRPGRVWRREELIQNVWDYEYVGDQRVVDVHIGQIRKKIELDLSEPCFIQTVRGVGYKFEVGA</sequence>
<protein>
    <submittedName>
        <fullName evidence="10">Two component transcriptional regulator, winged helix family</fullName>
    </submittedName>
</protein>
<accession>K9XPC2</accession>
<feature type="DNA-binding region" description="OmpR/PhoB-type" evidence="7">
    <location>
        <begin position="131"/>
        <end position="230"/>
    </location>
</feature>
<dbReference type="Gene3D" id="3.40.50.2300">
    <property type="match status" value="1"/>
</dbReference>
<feature type="domain" description="Response regulatory" evidence="8">
    <location>
        <begin position="7"/>
        <end position="120"/>
    </location>
</feature>
<evidence type="ECO:0000256" key="3">
    <source>
        <dbReference type="ARBA" id="ARBA00023015"/>
    </source>
</evidence>
<feature type="modified residue" description="4-aspartylphosphate" evidence="6">
    <location>
        <position position="56"/>
    </location>
</feature>
<dbReference type="HOGENOM" id="CLU_000445_30_4_3"/>
<evidence type="ECO:0000256" key="5">
    <source>
        <dbReference type="ARBA" id="ARBA00023163"/>
    </source>
</evidence>
<dbReference type="FunFam" id="3.40.50.2300:FF:000001">
    <property type="entry name" value="DNA-binding response regulator PhoB"/>
    <property type="match status" value="1"/>
</dbReference>
<evidence type="ECO:0000256" key="2">
    <source>
        <dbReference type="ARBA" id="ARBA00023012"/>
    </source>
</evidence>
<dbReference type="PATRIC" id="fig|111780.3.peg.337"/>
<dbReference type="Proteomes" id="UP000010473">
    <property type="component" value="Chromosome"/>
</dbReference>
<dbReference type="Pfam" id="PF00486">
    <property type="entry name" value="Trans_reg_C"/>
    <property type="match status" value="1"/>
</dbReference>
<keyword evidence="4 7" id="KW-0238">DNA-binding</keyword>
<dbReference type="PROSITE" id="PS50110">
    <property type="entry name" value="RESPONSE_REGULATORY"/>
    <property type="match status" value="1"/>
</dbReference>
<dbReference type="GO" id="GO:0000976">
    <property type="term" value="F:transcription cis-regulatory region binding"/>
    <property type="evidence" value="ECO:0007669"/>
    <property type="project" value="TreeGrafter"/>
</dbReference>
<dbReference type="RefSeq" id="WP_015191612.1">
    <property type="nucleotide sequence ID" value="NC_019748.1"/>
</dbReference>
<dbReference type="InterPro" id="IPR011006">
    <property type="entry name" value="CheY-like_superfamily"/>
</dbReference>
<reference evidence="11" key="1">
    <citation type="journal article" date="2013" name="Proc. Natl. Acad. Sci. U.S.A.">
        <title>Improving the coverage of the cyanobacterial phylum using diversity-driven genome sequencing.</title>
        <authorList>
            <person name="Shih P.M."/>
            <person name="Wu D."/>
            <person name="Latifi A."/>
            <person name="Axen S.D."/>
            <person name="Fewer D.P."/>
            <person name="Talla E."/>
            <person name="Calteau A."/>
            <person name="Cai F."/>
            <person name="Tandeau de Marsac N."/>
            <person name="Rippka R."/>
            <person name="Herdman M."/>
            <person name="Sivonen K."/>
            <person name="Coursin T."/>
            <person name="Laurent T."/>
            <person name="Goodwin L."/>
            <person name="Nolan M."/>
            <person name="Davenport K.W."/>
            <person name="Han C.S."/>
            <person name="Rubin E.M."/>
            <person name="Eisen J.A."/>
            <person name="Woyke T."/>
            <person name="Gugger M."/>
            <person name="Kerfeld C.A."/>
        </authorList>
    </citation>
    <scope>NUCLEOTIDE SEQUENCE [LARGE SCALE GENOMIC DNA]</scope>
    <source>
        <strain evidence="11">ATCC 29371 / PCC 7437</strain>
    </source>
</reference>
<evidence type="ECO:0000313" key="11">
    <source>
        <dbReference type="Proteomes" id="UP000010473"/>
    </source>
</evidence>
<dbReference type="PANTHER" id="PTHR48111">
    <property type="entry name" value="REGULATOR OF RPOS"/>
    <property type="match status" value="1"/>
</dbReference>
<evidence type="ECO:0000256" key="7">
    <source>
        <dbReference type="PROSITE-ProRule" id="PRU01091"/>
    </source>
</evidence>
<evidence type="ECO:0000256" key="4">
    <source>
        <dbReference type="ARBA" id="ARBA00023125"/>
    </source>
</evidence>
<dbReference type="SMART" id="SM00448">
    <property type="entry name" value="REC"/>
    <property type="match status" value="1"/>
</dbReference>
<organism evidence="10 11">
    <name type="scientific">Stanieria cyanosphaera (strain ATCC 29371 / PCC 7437)</name>
    <dbReference type="NCBI Taxonomy" id="111780"/>
    <lineage>
        <taxon>Bacteria</taxon>
        <taxon>Bacillati</taxon>
        <taxon>Cyanobacteriota</taxon>
        <taxon>Cyanophyceae</taxon>
        <taxon>Pleurocapsales</taxon>
        <taxon>Dermocarpellaceae</taxon>
        <taxon>Stanieria</taxon>
    </lineage>
</organism>
<dbReference type="InterPro" id="IPR001867">
    <property type="entry name" value="OmpR/PhoB-type_DNA-bd"/>
</dbReference>
<name>K9XPC2_STAC7</name>
<keyword evidence="11" id="KW-1185">Reference proteome</keyword>
<dbReference type="PROSITE" id="PS51755">
    <property type="entry name" value="OMPR_PHOB"/>
    <property type="match status" value="1"/>
</dbReference>
<gene>
    <name evidence="10" type="ordered locus">Sta7437_0327</name>
</gene>
<dbReference type="SMART" id="SM00862">
    <property type="entry name" value="Trans_reg_C"/>
    <property type="match status" value="1"/>
</dbReference>
<dbReference type="CDD" id="cd00383">
    <property type="entry name" value="trans_reg_C"/>
    <property type="match status" value="1"/>
</dbReference>
<evidence type="ECO:0000256" key="1">
    <source>
        <dbReference type="ARBA" id="ARBA00022553"/>
    </source>
</evidence>
<evidence type="ECO:0000256" key="6">
    <source>
        <dbReference type="PROSITE-ProRule" id="PRU00169"/>
    </source>
</evidence>
<dbReference type="SUPFAM" id="SSF52172">
    <property type="entry name" value="CheY-like"/>
    <property type="match status" value="1"/>
</dbReference>
<dbReference type="EMBL" id="CP003653">
    <property type="protein sequence ID" value="AFZ33939.1"/>
    <property type="molecule type" value="Genomic_DNA"/>
</dbReference>
<dbReference type="GO" id="GO:0000156">
    <property type="term" value="F:phosphorelay response regulator activity"/>
    <property type="evidence" value="ECO:0007669"/>
    <property type="project" value="TreeGrafter"/>
</dbReference>
<keyword evidence="5" id="KW-0804">Transcription</keyword>
<dbReference type="AlphaFoldDB" id="K9XPC2"/>
<dbReference type="InterPro" id="IPR039420">
    <property type="entry name" value="WalR-like"/>
</dbReference>
<dbReference type="eggNOG" id="COG0745">
    <property type="taxonomic scope" value="Bacteria"/>
</dbReference>
<keyword evidence="1 6" id="KW-0597">Phosphoprotein</keyword>
<dbReference type="InterPro" id="IPR036388">
    <property type="entry name" value="WH-like_DNA-bd_sf"/>
</dbReference>
<dbReference type="GO" id="GO:0032993">
    <property type="term" value="C:protein-DNA complex"/>
    <property type="evidence" value="ECO:0007669"/>
    <property type="project" value="TreeGrafter"/>
</dbReference>